<dbReference type="VEuPathDB" id="VectorBase:AARA011139"/>
<evidence type="ECO:0000313" key="8">
    <source>
        <dbReference type="EnsemblMetazoa" id="AARA011139-PA"/>
    </source>
</evidence>
<organism evidence="8 9">
    <name type="scientific">Anopheles arabiensis</name>
    <name type="common">Mosquito</name>
    <dbReference type="NCBI Taxonomy" id="7173"/>
    <lineage>
        <taxon>Eukaryota</taxon>
        <taxon>Metazoa</taxon>
        <taxon>Ecdysozoa</taxon>
        <taxon>Arthropoda</taxon>
        <taxon>Hexapoda</taxon>
        <taxon>Insecta</taxon>
        <taxon>Pterygota</taxon>
        <taxon>Neoptera</taxon>
        <taxon>Endopterygota</taxon>
        <taxon>Diptera</taxon>
        <taxon>Nematocera</taxon>
        <taxon>Culicoidea</taxon>
        <taxon>Culicidae</taxon>
        <taxon>Anophelinae</taxon>
        <taxon>Anopheles</taxon>
    </lineage>
</organism>
<reference evidence="8" key="1">
    <citation type="submission" date="2022-08" db="UniProtKB">
        <authorList>
            <consortium name="EnsemblMetazoa"/>
        </authorList>
    </citation>
    <scope>IDENTIFICATION</scope>
    <source>
        <strain evidence="8">Dongola</strain>
    </source>
</reference>
<evidence type="ECO:0000256" key="4">
    <source>
        <dbReference type="ARBA" id="ARBA00022737"/>
    </source>
</evidence>
<dbReference type="EnsemblMetazoa" id="AARA011139-RA">
    <property type="protein sequence ID" value="AARA011139-PA"/>
    <property type="gene ID" value="AARA011139"/>
</dbReference>
<dbReference type="GO" id="GO:0000462">
    <property type="term" value="P:maturation of SSU-rRNA from tricistronic rRNA transcript (SSU-rRNA, 5.8S rRNA, LSU-rRNA)"/>
    <property type="evidence" value="ECO:0007669"/>
    <property type="project" value="InterPro"/>
</dbReference>
<dbReference type="EMBL" id="APCN01000774">
    <property type="status" value="NOT_ANNOTATED_CDS"/>
    <property type="molecule type" value="Genomic_DNA"/>
</dbReference>
<keyword evidence="5" id="KW-0539">Nucleus</keyword>
<evidence type="ECO:0000256" key="5">
    <source>
        <dbReference type="ARBA" id="ARBA00023242"/>
    </source>
</evidence>
<dbReference type="InterPro" id="IPR011990">
    <property type="entry name" value="TPR-like_helical_dom_sf"/>
</dbReference>
<dbReference type="InterPro" id="IPR056907">
    <property type="entry name" value="UTP6_C"/>
</dbReference>
<comment type="similarity">
    <text evidence="2">Belongs to the UTP6 family.</text>
</comment>
<dbReference type="InterPro" id="IPR013949">
    <property type="entry name" value="Utp6"/>
</dbReference>
<dbReference type="Proteomes" id="UP000075840">
    <property type="component" value="Unassembled WGS sequence"/>
</dbReference>
<dbReference type="GO" id="GO:0030515">
    <property type="term" value="F:snoRNA binding"/>
    <property type="evidence" value="ECO:0007669"/>
    <property type="project" value="InterPro"/>
</dbReference>
<evidence type="ECO:0000256" key="3">
    <source>
        <dbReference type="ARBA" id="ARBA00022552"/>
    </source>
</evidence>
<evidence type="ECO:0000259" key="7">
    <source>
        <dbReference type="Pfam" id="PF24892"/>
    </source>
</evidence>
<dbReference type="GeneID" id="120902228"/>
<keyword evidence="3" id="KW-0698">rRNA processing</keyword>
<comment type="subcellular location">
    <subcellularLocation>
        <location evidence="1">Nucleus</location>
        <location evidence="1">Nucleolus</location>
    </subcellularLocation>
</comment>
<dbReference type="AlphaFoldDB" id="A0A182IC22"/>
<dbReference type="GO" id="GO:0032040">
    <property type="term" value="C:small-subunit processome"/>
    <property type="evidence" value="ECO:0007669"/>
    <property type="project" value="TreeGrafter"/>
</dbReference>
<dbReference type="Pfam" id="PF08640">
    <property type="entry name" value="U3_assoc_6"/>
    <property type="match status" value="1"/>
</dbReference>
<evidence type="ECO:0000256" key="2">
    <source>
        <dbReference type="ARBA" id="ARBA00010734"/>
    </source>
</evidence>
<dbReference type="SMART" id="SM00386">
    <property type="entry name" value="HAT"/>
    <property type="match status" value="6"/>
</dbReference>
<feature type="domain" description="U3 small nucleolar RNA-associated protein 6 homolog C-terminal" evidence="7">
    <location>
        <begin position="310"/>
        <end position="582"/>
    </location>
</feature>
<sequence>MSELVELRREQAIREYECMKHLNLFTDAEIQSIKNKRHYHDFKIERRTKRLSDFINYIAYECNVFHLLLQRRQKLHISAEWTSLEQSIHQRVRVLYKRAMARFAAEYRVWTHFLQYCQMRRFFTEGSRVLDQMLGYHGDKPKAWLCAIEWEYRQANNAARAKHYMLRGLQRHPECRELAIGFIGIQLEEGKKVVEKARESKQGLVVKGKGNDPPLDEPQELELEKALKTAQVVYRNFEHKDMRFYEQLLKELKEHCPLSNALARQAVAEMRETLTDQEAMWHLLAKLELEGDAFVMKEAEQTKPHERLARCLAVYKEAVERLPTKKMHSLCIDTMLQLNSLEESEHDEKAKRKALAGAFKRALIDDLLDEDKLLQYLKLLLHNSNPNEELVMKVINKGLEQYPASVDVWSAYLRYQILQEVGADELERTFRKALNTLPERVSRLVLWKQMFQYYSERPALQGTLEQLFRRAIDQEPDISNHYQPLYLDYLMASVGENLAKVRSEYQRLVRNYTTPLELHTKMASLESSQTPPDVSEWRKCYEHMTLFYGKQDATVWLQYVQFERDHGQPKHMQSLYERAKGALDEDSFATFMAEYELIRNPYIVRY</sequence>
<dbReference type="InterPro" id="IPR055347">
    <property type="entry name" value="UTP6_N"/>
</dbReference>
<protein>
    <recommendedName>
        <fullName evidence="10">U3 small nucleolar RNA-associated protein 6 homolog</fullName>
    </recommendedName>
</protein>
<dbReference type="VEuPathDB" id="VectorBase:AARA21_008809"/>
<proteinExistence type="inferred from homology"/>
<feature type="domain" description="U3 small nucleolar RNA-associated protein 6 N-terminal" evidence="6">
    <location>
        <begin position="10"/>
        <end position="90"/>
    </location>
</feature>
<keyword evidence="4" id="KW-0677">Repeat</keyword>
<dbReference type="Pfam" id="PF24892">
    <property type="entry name" value="UTP6_C"/>
    <property type="match status" value="1"/>
</dbReference>
<dbReference type="InterPro" id="IPR003107">
    <property type="entry name" value="HAT"/>
</dbReference>
<evidence type="ECO:0000313" key="9">
    <source>
        <dbReference type="Proteomes" id="UP000075840"/>
    </source>
</evidence>
<name>A0A182IC22_ANOAR</name>
<evidence type="ECO:0008006" key="10">
    <source>
        <dbReference type="Google" id="ProtNLM"/>
    </source>
</evidence>
<evidence type="ECO:0000259" key="6">
    <source>
        <dbReference type="Pfam" id="PF08640"/>
    </source>
</evidence>
<dbReference type="Gene3D" id="1.25.40.10">
    <property type="entry name" value="Tetratricopeptide repeat domain"/>
    <property type="match status" value="3"/>
</dbReference>
<evidence type="ECO:0000256" key="1">
    <source>
        <dbReference type="ARBA" id="ARBA00004604"/>
    </source>
</evidence>
<dbReference type="SUPFAM" id="SSF48452">
    <property type="entry name" value="TPR-like"/>
    <property type="match status" value="3"/>
</dbReference>
<dbReference type="RefSeq" id="XP_040166729.1">
    <property type="nucleotide sequence ID" value="XM_040310795.1"/>
</dbReference>
<keyword evidence="9" id="KW-1185">Reference proteome</keyword>
<dbReference type="KEGG" id="aara:120902228"/>
<dbReference type="PANTHER" id="PTHR23271:SF1">
    <property type="entry name" value="U3 SMALL NUCLEOLAR RNA-ASSOCIATED PROTEIN 6 HOMOLOG"/>
    <property type="match status" value="1"/>
</dbReference>
<dbReference type="GO" id="GO:0034388">
    <property type="term" value="C:Pwp2p-containing subcomplex of 90S preribosome"/>
    <property type="evidence" value="ECO:0007669"/>
    <property type="project" value="TreeGrafter"/>
</dbReference>
<dbReference type="PANTHER" id="PTHR23271">
    <property type="entry name" value="HEPATOCELLULAR CARCINOMA-ASSOCIATED ANTIGEN 66"/>
    <property type="match status" value="1"/>
</dbReference>
<accession>A0A182IC22</accession>